<keyword evidence="1" id="KW-0805">Transcription regulation</keyword>
<dbReference type="STRING" id="29170.A0A368HCK2"/>
<evidence type="ECO:0000313" key="5">
    <source>
        <dbReference type="EMBL" id="RCN53369.1"/>
    </source>
</evidence>
<dbReference type="Gene3D" id="1.10.565.10">
    <property type="entry name" value="Retinoid X Receptor"/>
    <property type="match status" value="1"/>
</dbReference>
<proteinExistence type="predicted"/>
<dbReference type="OrthoDB" id="5807102at2759"/>
<evidence type="ECO:0008006" key="7">
    <source>
        <dbReference type="Google" id="ProtNLM"/>
    </source>
</evidence>
<gene>
    <name evidence="5" type="ORF">ANCCAN_00432</name>
</gene>
<dbReference type="Proteomes" id="UP000252519">
    <property type="component" value="Unassembled WGS sequence"/>
</dbReference>
<name>A0A368HCK2_ANCCA</name>
<sequence length="83" mass="9646">MIAFWTYERRCDGLVLGGGFCFDPTKNKEKVLANYLTPLADIIHTHVIPTFRRISVTREEYLLLKLVIFFEGELIWLVKMAAL</sequence>
<evidence type="ECO:0000256" key="1">
    <source>
        <dbReference type="ARBA" id="ARBA00023015"/>
    </source>
</evidence>
<organism evidence="5 6">
    <name type="scientific">Ancylostoma caninum</name>
    <name type="common">Dog hookworm</name>
    <dbReference type="NCBI Taxonomy" id="29170"/>
    <lineage>
        <taxon>Eukaryota</taxon>
        <taxon>Metazoa</taxon>
        <taxon>Ecdysozoa</taxon>
        <taxon>Nematoda</taxon>
        <taxon>Chromadorea</taxon>
        <taxon>Rhabditida</taxon>
        <taxon>Rhabditina</taxon>
        <taxon>Rhabditomorpha</taxon>
        <taxon>Strongyloidea</taxon>
        <taxon>Ancylostomatidae</taxon>
        <taxon>Ancylostomatinae</taxon>
        <taxon>Ancylostoma</taxon>
    </lineage>
</organism>
<keyword evidence="4" id="KW-0812">Transmembrane</keyword>
<evidence type="ECO:0000256" key="3">
    <source>
        <dbReference type="ARBA" id="ARBA00023170"/>
    </source>
</evidence>
<keyword evidence="4" id="KW-0472">Membrane</keyword>
<evidence type="ECO:0000313" key="6">
    <source>
        <dbReference type="Proteomes" id="UP000252519"/>
    </source>
</evidence>
<dbReference type="EMBL" id="JOJR01000002">
    <property type="protein sequence ID" value="RCN53369.1"/>
    <property type="molecule type" value="Genomic_DNA"/>
</dbReference>
<protein>
    <recommendedName>
        <fullName evidence="7">NR LBD domain-containing protein</fullName>
    </recommendedName>
</protein>
<keyword evidence="6" id="KW-1185">Reference proteome</keyword>
<evidence type="ECO:0000256" key="2">
    <source>
        <dbReference type="ARBA" id="ARBA00023163"/>
    </source>
</evidence>
<evidence type="ECO:0000256" key="4">
    <source>
        <dbReference type="SAM" id="Phobius"/>
    </source>
</evidence>
<accession>A0A368HCK2</accession>
<feature type="transmembrane region" description="Helical" evidence="4">
    <location>
        <begin position="62"/>
        <end position="82"/>
    </location>
</feature>
<reference evidence="5 6" key="1">
    <citation type="submission" date="2014-10" db="EMBL/GenBank/DDBJ databases">
        <title>Draft genome of the hookworm Ancylostoma caninum.</title>
        <authorList>
            <person name="Mitreva M."/>
        </authorList>
    </citation>
    <scope>NUCLEOTIDE SEQUENCE [LARGE SCALE GENOMIC DNA]</scope>
    <source>
        <strain evidence="5 6">Baltimore</strain>
    </source>
</reference>
<keyword evidence="3" id="KW-0675">Receptor</keyword>
<keyword evidence="4" id="KW-1133">Transmembrane helix</keyword>
<comment type="caution">
    <text evidence="5">The sequence shown here is derived from an EMBL/GenBank/DDBJ whole genome shotgun (WGS) entry which is preliminary data.</text>
</comment>
<dbReference type="AlphaFoldDB" id="A0A368HCK2"/>
<keyword evidence="2" id="KW-0804">Transcription</keyword>
<dbReference type="SUPFAM" id="SSF48508">
    <property type="entry name" value="Nuclear receptor ligand-binding domain"/>
    <property type="match status" value="1"/>
</dbReference>
<dbReference type="InterPro" id="IPR035500">
    <property type="entry name" value="NHR-like_dom_sf"/>
</dbReference>